<sequence length="165" mass="18654">MWLGSKLLTVQSTFYVVTSNCYSLLVPMPIVFISVYASSYPKYLRSHVANLESVIDMLSQEKRRFYNNTKASSDRNPRICKSQSTDSTTRGLWAFTYQCHYPPPQPPPHLLPLPPQQRRPLPPQQQRRPTPPPPSRSPILSPKRTTGTTPTILQTQPSPPNPPAC</sequence>
<evidence type="ECO:0000256" key="2">
    <source>
        <dbReference type="SAM" id="Phobius"/>
    </source>
</evidence>
<organism evidence="3">
    <name type="scientific">Octopus bimaculoides</name>
    <name type="common">California two-spotted octopus</name>
    <dbReference type="NCBI Taxonomy" id="37653"/>
    <lineage>
        <taxon>Eukaryota</taxon>
        <taxon>Metazoa</taxon>
        <taxon>Spiralia</taxon>
        <taxon>Lophotrochozoa</taxon>
        <taxon>Mollusca</taxon>
        <taxon>Cephalopoda</taxon>
        <taxon>Coleoidea</taxon>
        <taxon>Octopodiformes</taxon>
        <taxon>Octopoda</taxon>
        <taxon>Incirrata</taxon>
        <taxon>Octopodidae</taxon>
        <taxon>Octopus</taxon>
    </lineage>
</organism>
<proteinExistence type="predicted"/>
<keyword evidence="2" id="KW-0812">Transmembrane</keyword>
<keyword evidence="2" id="KW-0472">Membrane</keyword>
<dbReference type="AlphaFoldDB" id="A0A0L8HIZ7"/>
<feature type="transmembrane region" description="Helical" evidence="2">
    <location>
        <begin position="12"/>
        <end position="37"/>
    </location>
</feature>
<feature type="compositionally biased region" description="Pro residues" evidence="1">
    <location>
        <begin position="101"/>
        <end position="136"/>
    </location>
</feature>
<dbReference type="EMBL" id="KQ418040">
    <property type="protein sequence ID" value="KOF89104.1"/>
    <property type="molecule type" value="Genomic_DNA"/>
</dbReference>
<name>A0A0L8HIZ7_OCTBM</name>
<reference evidence="3" key="1">
    <citation type="submission" date="2015-07" db="EMBL/GenBank/DDBJ databases">
        <title>MeaNS - Measles Nucleotide Surveillance Program.</title>
        <authorList>
            <person name="Tran T."/>
            <person name="Druce J."/>
        </authorList>
    </citation>
    <scope>NUCLEOTIDE SEQUENCE</scope>
    <source>
        <strain evidence="3">UCB-OBI-ISO-001</strain>
        <tissue evidence="3">Gonad</tissue>
    </source>
</reference>
<evidence type="ECO:0000256" key="1">
    <source>
        <dbReference type="SAM" id="MobiDB-lite"/>
    </source>
</evidence>
<feature type="compositionally biased region" description="Low complexity" evidence="1">
    <location>
        <begin position="137"/>
        <end position="156"/>
    </location>
</feature>
<evidence type="ECO:0000313" key="3">
    <source>
        <dbReference type="EMBL" id="KOF89104.1"/>
    </source>
</evidence>
<keyword evidence="2" id="KW-1133">Transmembrane helix</keyword>
<gene>
    <name evidence="3" type="ORF">OCBIM_22013628mg</name>
</gene>
<accession>A0A0L8HIZ7</accession>
<protein>
    <submittedName>
        <fullName evidence="3">Uncharacterized protein</fullName>
    </submittedName>
</protein>
<feature type="region of interest" description="Disordered" evidence="1">
    <location>
        <begin position="101"/>
        <end position="165"/>
    </location>
</feature>